<dbReference type="KEGG" id="gba:J421_2706"/>
<dbReference type="eggNOG" id="ENOG50344SN">
    <property type="taxonomic scope" value="Bacteria"/>
</dbReference>
<name>W0RLF1_9BACT</name>
<organism evidence="2 3">
    <name type="scientific">Gemmatirosa kalamazoonensis</name>
    <dbReference type="NCBI Taxonomy" id="861299"/>
    <lineage>
        <taxon>Bacteria</taxon>
        <taxon>Pseudomonadati</taxon>
        <taxon>Gemmatimonadota</taxon>
        <taxon>Gemmatimonadia</taxon>
        <taxon>Gemmatimonadales</taxon>
        <taxon>Gemmatimonadaceae</taxon>
        <taxon>Gemmatirosa</taxon>
    </lineage>
</organism>
<protein>
    <submittedName>
        <fullName evidence="2">Uncharacterized protein</fullName>
    </submittedName>
</protein>
<evidence type="ECO:0000256" key="1">
    <source>
        <dbReference type="SAM" id="MobiDB-lite"/>
    </source>
</evidence>
<dbReference type="AlphaFoldDB" id="W0RLF1"/>
<dbReference type="STRING" id="861299.J421_2706"/>
<dbReference type="InParanoid" id="W0RLF1"/>
<gene>
    <name evidence="2" type="ORF">J421_2706</name>
</gene>
<evidence type="ECO:0000313" key="3">
    <source>
        <dbReference type="Proteomes" id="UP000019151"/>
    </source>
</evidence>
<dbReference type="HOGENOM" id="CLU_1208348_0_0_0"/>
<dbReference type="OrthoDB" id="678493at2"/>
<sequence>MFVELIDLLRCPRPHEDTWLVAAAEETVGRHIVRGTLGCPLCEAEYPVVDAVADFGEAQVAGSAADAITADDTMRAAALLGLDAPGTTVVLGGAWQAVAAPLAELAGTRVLLLDPVHAEPLREEVSALRGGGGLPVAANALRGVALDAYTADEPRVAAAVRALAPRGRLVAPADVPVPAGLTELARDARHWVAERDASSESRPIALSRPRRSDR</sequence>
<evidence type="ECO:0000313" key="2">
    <source>
        <dbReference type="EMBL" id="AHG90243.1"/>
    </source>
</evidence>
<feature type="region of interest" description="Disordered" evidence="1">
    <location>
        <begin position="192"/>
        <end position="214"/>
    </location>
</feature>
<reference evidence="2 3" key="1">
    <citation type="journal article" date="2014" name="Genome Announc.">
        <title>Genome Sequence and Methylome of Soil Bacterium Gemmatirosa kalamazoonensis KBS708T, a Member of the Rarely Cultivated Gemmatimonadetes Phylum.</title>
        <authorList>
            <person name="Debruyn J.M."/>
            <person name="Radosevich M."/>
            <person name="Wommack K.E."/>
            <person name="Polson S.W."/>
            <person name="Hauser L.J."/>
            <person name="Fawaz M.N."/>
            <person name="Korlach J."/>
            <person name="Tsai Y.C."/>
        </authorList>
    </citation>
    <scope>NUCLEOTIDE SEQUENCE [LARGE SCALE GENOMIC DNA]</scope>
    <source>
        <strain evidence="2 3">KBS708</strain>
    </source>
</reference>
<dbReference type="EMBL" id="CP007128">
    <property type="protein sequence ID" value="AHG90243.1"/>
    <property type="molecule type" value="Genomic_DNA"/>
</dbReference>
<dbReference type="SUPFAM" id="SSF158997">
    <property type="entry name" value="Trm112p-like"/>
    <property type="match status" value="1"/>
</dbReference>
<proteinExistence type="predicted"/>
<dbReference type="Proteomes" id="UP000019151">
    <property type="component" value="Chromosome"/>
</dbReference>
<accession>W0RLF1</accession>
<dbReference type="RefSeq" id="WP_025411713.1">
    <property type="nucleotide sequence ID" value="NZ_CP007128.1"/>
</dbReference>
<keyword evidence="3" id="KW-1185">Reference proteome</keyword>